<sequence length="122" mass="13242">MNAIKKASARKAVQRTISAPIATSASIAIAEVKKINAPTLLPPGQDGLTAWNNNVKIVGTWGIAENNNAWLNISGMGFRKIRETNSQALLALLMIGAHARDKNSIVNVRTEADNKVYELYAW</sequence>
<accession>A0A1A9I594</accession>
<evidence type="ECO:0000313" key="2">
    <source>
        <dbReference type="Proteomes" id="UP000077667"/>
    </source>
</evidence>
<evidence type="ECO:0000313" key="1">
    <source>
        <dbReference type="EMBL" id="ANH82857.1"/>
    </source>
</evidence>
<dbReference type="EMBL" id="CP015772">
    <property type="protein sequence ID" value="ANH82857.1"/>
    <property type="molecule type" value="Genomic_DNA"/>
</dbReference>
<keyword evidence="2" id="KW-1185">Reference proteome</keyword>
<dbReference type="KEGG" id="nia:A8C56_19370"/>
<gene>
    <name evidence="1" type="ORF">A8C56_19370</name>
</gene>
<dbReference type="AlphaFoldDB" id="A0A1A9I594"/>
<organism evidence="1 2">
    <name type="scientific">Niabella ginsenosidivorans</name>
    <dbReference type="NCBI Taxonomy" id="1176587"/>
    <lineage>
        <taxon>Bacteria</taxon>
        <taxon>Pseudomonadati</taxon>
        <taxon>Bacteroidota</taxon>
        <taxon>Chitinophagia</taxon>
        <taxon>Chitinophagales</taxon>
        <taxon>Chitinophagaceae</taxon>
        <taxon>Niabella</taxon>
    </lineage>
</organism>
<proteinExistence type="predicted"/>
<dbReference type="STRING" id="1176587.A8C56_19370"/>
<protein>
    <submittedName>
        <fullName evidence="1">Uncharacterized protein</fullName>
    </submittedName>
</protein>
<dbReference type="RefSeq" id="WP_067759745.1">
    <property type="nucleotide sequence ID" value="NZ_CP015772.1"/>
</dbReference>
<dbReference type="Proteomes" id="UP000077667">
    <property type="component" value="Chromosome"/>
</dbReference>
<dbReference type="OrthoDB" id="677405at2"/>
<reference evidence="1 2" key="1">
    <citation type="submission" date="2016-05" db="EMBL/GenBank/DDBJ databases">
        <title>Niabella ginsenosidivorans BS26 whole genome sequencing.</title>
        <authorList>
            <person name="Im W.T."/>
            <person name="Siddiqi M.Z."/>
        </authorList>
    </citation>
    <scope>NUCLEOTIDE SEQUENCE [LARGE SCALE GENOMIC DNA]</scope>
    <source>
        <strain evidence="1 2">BS26</strain>
    </source>
</reference>
<name>A0A1A9I594_9BACT</name>